<dbReference type="Proteomes" id="UP000054498">
    <property type="component" value="Unassembled WGS sequence"/>
</dbReference>
<gene>
    <name evidence="3" type="ORF">MNEG_7387</name>
</gene>
<evidence type="ECO:0008006" key="5">
    <source>
        <dbReference type="Google" id="ProtNLM"/>
    </source>
</evidence>
<dbReference type="EMBL" id="KK101520">
    <property type="protein sequence ID" value="KIZ00574.1"/>
    <property type="molecule type" value="Genomic_DNA"/>
</dbReference>
<sequence>MHPYGDAGPQQQQQQQLPPAYAQAHYPQPPPIIGYAIAPPAAPPRNGDVVIGWEILPVEEGCGCDLNTSGIVALVILLLVFWPLFWIPMVMSDCKNQRQRPIYGPPGSVPQSVAVQIPTAAVAQHAQPVTGYPAPIPAPAAGPSSAAAPPAKQV</sequence>
<organism evidence="3 4">
    <name type="scientific">Monoraphidium neglectum</name>
    <dbReference type="NCBI Taxonomy" id="145388"/>
    <lineage>
        <taxon>Eukaryota</taxon>
        <taxon>Viridiplantae</taxon>
        <taxon>Chlorophyta</taxon>
        <taxon>core chlorophytes</taxon>
        <taxon>Chlorophyceae</taxon>
        <taxon>CS clade</taxon>
        <taxon>Sphaeropleales</taxon>
        <taxon>Selenastraceae</taxon>
        <taxon>Monoraphidium</taxon>
    </lineage>
</organism>
<feature type="transmembrane region" description="Helical" evidence="2">
    <location>
        <begin position="71"/>
        <end position="91"/>
    </location>
</feature>
<protein>
    <recommendedName>
        <fullName evidence="5">LITAF domain-containing protein</fullName>
    </recommendedName>
</protein>
<evidence type="ECO:0000256" key="1">
    <source>
        <dbReference type="SAM" id="MobiDB-lite"/>
    </source>
</evidence>
<dbReference type="KEGG" id="mng:MNEG_7387"/>
<dbReference type="RefSeq" id="XP_013899593.1">
    <property type="nucleotide sequence ID" value="XM_014044139.1"/>
</dbReference>
<dbReference type="AlphaFoldDB" id="A0A0D2KZE6"/>
<proteinExistence type="predicted"/>
<feature type="compositionally biased region" description="Low complexity" evidence="1">
    <location>
        <begin position="141"/>
        <end position="154"/>
    </location>
</feature>
<keyword evidence="2" id="KW-0472">Membrane</keyword>
<evidence type="ECO:0000313" key="4">
    <source>
        <dbReference type="Proteomes" id="UP000054498"/>
    </source>
</evidence>
<dbReference type="GeneID" id="25740263"/>
<feature type="region of interest" description="Disordered" evidence="1">
    <location>
        <begin position="1"/>
        <end position="22"/>
    </location>
</feature>
<evidence type="ECO:0000256" key="2">
    <source>
        <dbReference type="SAM" id="Phobius"/>
    </source>
</evidence>
<dbReference type="OrthoDB" id="2019198at2759"/>
<feature type="compositionally biased region" description="Low complexity" evidence="1">
    <location>
        <begin position="9"/>
        <end position="22"/>
    </location>
</feature>
<accession>A0A0D2KZE6</accession>
<evidence type="ECO:0000313" key="3">
    <source>
        <dbReference type="EMBL" id="KIZ00574.1"/>
    </source>
</evidence>
<feature type="region of interest" description="Disordered" evidence="1">
    <location>
        <begin position="134"/>
        <end position="154"/>
    </location>
</feature>
<reference evidence="3 4" key="1">
    <citation type="journal article" date="2013" name="BMC Genomics">
        <title>Reconstruction of the lipid metabolism for the microalga Monoraphidium neglectum from its genome sequence reveals characteristics suitable for biofuel production.</title>
        <authorList>
            <person name="Bogen C."/>
            <person name="Al-Dilaimi A."/>
            <person name="Albersmeier A."/>
            <person name="Wichmann J."/>
            <person name="Grundmann M."/>
            <person name="Rupp O."/>
            <person name="Lauersen K.J."/>
            <person name="Blifernez-Klassen O."/>
            <person name="Kalinowski J."/>
            <person name="Goesmann A."/>
            <person name="Mussgnug J.H."/>
            <person name="Kruse O."/>
        </authorList>
    </citation>
    <scope>NUCLEOTIDE SEQUENCE [LARGE SCALE GENOMIC DNA]</scope>
    <source>
        <strain evidence="3 4">SAG 48.87</strain>
    </source>
</reference>
<keyword evidence="4" id="KW-1185">Reference proteome</keyword>
<name>A0A0D2KZE6_9CHLO</name>
<keyword evidence="2" id="KW-0812">Transmembrane</keyword>
<keyword evidence="2" id="KW-1133">Transmembrane helix</keyword>